<comment type="caution">
    <text evidence="3">The sequence shown here is derived from an EMBL/GenBank/DDBJ whole genome shotgun (WGS) entry which is preliminary data.</text>
</comment>
<dbReference type="Gene3D" id="1.10.238.10">
    <property type="entry name" value="EF-hand"/>
    <property type="match status" value="1"/>
</dbReference>
<feature type="region of interest" description="Disordered" evidence="2">
    <location>
        <begin position="611"/>
        <end position="661"/>
    </location>
</feature>
<sequence length="661" mass="79407">MDTQNHNDEKLSDEDEQIFNNQFKNLDFNEQIEKNETEMKQKFNKLSKYQDTQSSSTPVIDIENAILLVDEMTDLLQINCDMAKSYFYETHEDFNNNFGNQKKELVTMEYDQFKKILITALEEQQKYEKNNNNNNQDKNSQNSQNSLQLSQNKIQNDDQNDTQDQFQNNQQNTQDRFLQQEQSSKPQAQVHYYDDPNTNIYTKHNNMIFGNFIHNFNKDIYQYFSDFSKESPNGEPQVKAQDIPLIMRVAFYIDNITFHKTKEDKEEFFNQQDSYKIVLSQIDRYLQSQQKIDVDSLDITQYKFQFNQFLDFLEYFLQNESDIFLKKNDESNNEYQQQNEYNENSSLIGANNNNQSELEKQIKVNIQNYEEMLQNCNSEQERLVINNMLDSLYEQLNKLQIVKQPVEQSLIKKQKQLSKEEIRKKNMNEIFLFYCRQQYTQAPKYSFDRILYECHTMNLSNFLLFAKQFKINNYCLKLTKKMLPQIFKKVSNNYKDLTFQEFQIILEKIALLMFEDKDEELPNEFDKIEAFYKYIGVDDANFYRKHMHILNPPFNIQDPIGFRHLPKDRDRNIEIKKIPGKLAAELDKRKKERQMLVKKFISMTPKQSLQEQQYSSKLPTYEQNQSRFKQNSISQDSSYKMNIQQKKGNYSEKNQLKQYEK</sequence>
<organism evidence="3 4">
    <name type="scientific">Pseudocohnilembus persalinus</name>
    <name type="common">Ciliate</name>
    <dbReference type="NCBI Taxonomy" id="266149"/>
    <lineage>
        <taxon>Eukaryota</taxon>
        <taxon>Sar</taxon>
        <taxon>Alveolata</taxon>
        <taxon>Ciliophora</taxon>
        <taxon>Intramacronucleata</taxon>
        <taxon>Oligohymenophorea</taxon>
        <taxon>Scuticociliatia</taxon>
        <taxon>Philasterida</taxon>
        <taxon>Pseudocohnilembidae</taxon>
        <taxon>Pseudocohnilembus</taxon>
    </lineage>
</organism>
<dbReference type="OMA" id="QNEYNEN"/>
<proteinExistence type="predicted"/>
<evidence type="ECO:0000256" key="2">
    <source>
        <dbReference type="SAM" id="MobiDB-lite"/>
    </source>
</evidence>
<protein>
    <submittedName>
        <fullName evidence="3">Uncharacterized protein</fullName>
    </submittedName>
</protein>
<keyword evidence="1" id="KW-0175">Coiled coil</keyword>
<reference evidence="3 4" key="1">
    <citation type="journal article" date="2015" name="Sci. Rep.">
        <title>Genome of the facultative scuticociliatosis pathogen Pseudocohnilembus persalinus provides insight into its virulence through horizontal gene transfer.</title>
        <authorList>
            <person name="Xiong J."/>
            <person name="Wang G."/>
            <person name="Cheng J."/>
            <person name="Tian M."/>
            <person name="Pan X."/>
            <person name="Warren A."/>
            <person name="Jiang C."/>
            <person name="Yuan D."/>
            <person name="Miao W."/>
        </authorList>
    </citation>
    <scope>NUCLEOTIDE SEQUENCE [LARGE SCALE GENOMIC DNA]</scope>
    <source>
        <strain evidence="3">36N120E</strain>
    </source>
</reference>
<dbReference type="InParanoid" id="A0A0V0QP78"/>
<evidence type="ECO:0000313" key="4">
    <source>
        <dbReference type="Proteomes" id="UP000054937"/>
    </source>
</evidence>
<evidence type="ECO:0000256" key="1">
    <source>
        <dbReference type="SAM" id="Coils"/>
    </source>
</evidence>
<dbReference type="EMBL" id="LDAU01000124">
    <property type="protein sequence ID" value="KRX03882.1"/>
    <property type="molecule type" value="Genomic_DNA"/>
</dbReference>
<dbReference type="AlphaFoldDB" id="A0A0V0QP78"/>
<name>A0A0V0QP78_PSEPJ</name>
<gene>
    <name evidence="3" type="ORF">PPERSA_04760</name>
</gene>
<feature type="coiled-coil region" evidence="1">
    <location>
        <begin position="359"/>
        <end position="386"/>
    </location>
</feature>
<dbReference type="Proteomes" id="UP000054937">
    <property type="component" value="Unassembled WGS sequence"/>
</dbReference>
<dbReference type="OrthoDB" id="313045at2759"/>
<evidence type="ECO:0000313" key="3">
    <source>
        <dbReference type="EMBL" id="KRX03882.1"/>
    </source>
</evidence>
<keyword evidence="4" id="KW-1185">Reference proteome</keyword>
<accession>A0A0V0QP78</accession>
<feature type="compositionally biased region" description="Polar residues" evidence="2">
    <location>
        <begin position="611"/>
        <end position="653"/>
    </location>
</feature>